<dbReference type="Pfam" id="PF07394">
    <property type="entry name" value="DUF1501"/>
    <property type="match status" value="1"/>
</dbReference>
<evidence type="ECO:0000313" key="2">
    <source>
        <dbReference type="EMBL" id="PQO35252.1"/>
    </source>
</evidence>
<dbReference type="EMBL" id="PUIA01000030">
    <property type="protein sequence ID" value="PQO35252.1"/>
    <property type="molecule type" value="Genomic_DNA"/>
</dbReference>
<sequence length="504" mass="55024">MNSTSNGTRLPLGTHMLNRRNFLGHTVSGLGSIALSMILAQERLLAENARSVGGKQPIRPDIDPGQPFAPRSSHLPAAAKNVLVIFCSGACSHVDTFDYKPELIKRHGQAMPGADKLVTFQGQQGNLTKSPWKFRPYGECGKMISDLVPQLGELADDICFIHSIKGKTNTHGPGENYMSTGFTLDGYPSMGAWATYALGSANENLPAYVAIPDPRGTPQASVNNWGPGFLPAAFQGTDFNANKPIRNLSMPEGIDPRKDAATRDFLNELNARHLEKFPGDSELAARISSYELAARMQMTVPEVSDLSTESSETLKMYGADDAQNTLKASYARNCILARRLIEQGVRFVQLFNGAYQTGGEGVSNWDGHKAIESQYSVHGPVLDQPTAALIKDLKQRGLLEDTLVVWCTEFGRMPTFQKGASGRDHNPEGFTCWLAGAGVKAPFTYGATDEFGYKAAENIADVHDFHATILHLLGLDHERLTFYHNGIERRLTDVHGHVIKDILA</sequence>
<dbReference type="InterPro" id="IPR017850">
    <property type="entry name" value="Alkaline_phosphatase_core_sf"/>
</dbReference>
<dbReference type="RefSeq" id="WP_105352432.1">
    <property type="nucleotide sequence ID" value="NZ_PUIA01000030.1"/>
</dbReference>
<evidence type="ECO:0000313" key="3">
    <source>
        <dbReference type="Proteomes" id="UP000240009"/>
    </source>
</evidence>
<dbReference type="InterPro" id="IPR010869">
    <property type="entry name" value="DUF1501"/>
</dbReference>
<evidence type="ECO:0000256" key="1">
    <source>
        <dbReference type="SAM" id="Phobius"/>
    </source>
</evidence>
<proteinExistence type="predicted"/>
<protein>
    <submittedName>
        <fullName evidence="2">DUF1501 domain-containing protein</fullName>
    </submittedName>
</protein>
<name>A0A2S8FSU3_9BACT</name>
<dbReference type="OrthoDB" id="127333at2"/>
<dbReference type="PANTHER" id="PTHR43737">
    <property type="entry name" value="BLL7424 PROTEIN"/>
    <property type="match status" value="1"/>
</dbReference>
<dbReference type="AlphaFoldDB" id="A0A2S8FSU3"/>
<dbReference type="SUPFAM" id="SSF53649">
    <property type="entry name" value="Alkaline phosphatase-like"/>
    <property type="match status" value="1"/>
</dbReference>
<dbReference type="Proteomes" id="UP000240009">
    <property type="component" value="Unassembled WGS sequence"/>
</dbReference>
<dbReference type="PANTHER" id="PTHR43737:SF1">
    <property type="entry name" value="DUF1501 DOMAIN-CONTAINING PROTEIN"/>
    <property type="match status" value="1"/>
</dbReference>
<keyword evidence="1" id="KW-0812">Transmembrane</keyword>
<organism evidence="2 3">
    <name type="scientific">Blastopirellula marina</name>
    <dbReference type="NCBI Taxonomy" id="124"/>
    <lineage>
        <taxon>Bacteria</taxon>
        <taxon>Pseudomonadati</taxon>
        <taxon>Planctomycetota</taxon>
        <taxon>Planctomycetia</taxon>
        <taxon>Pirellulales</taxon>
        <taxon>Pirellulaceae</taxon>
        <taxon>Blastopirellula</taxon>
    </lineage>
</organism>
<gene>
    <name evidence="2" type="ORF">C5Y96_09430</name>
</gene>
<comment type="caution">
    <text evidence="2">The sequence shown here is derived from an EMBL/GenBank/DDBJ whole genome shotgun (WGS) entry which is preliminary data.</text>
</comment>
<keyword evidence="1" id="KW-1133">Transmembrane helix</keyword>
<keyword evidence="1" id="KW-0472">Membrane</keyword>
<accession>A0A2S8FSU3</accession>
<feature type="transmembrane region" description="Helical" evidence="1">
    <location>
        <begin position="21"/>
        <end position="40"/>
    </location>
</feature>
<reference evidence="2 3" key="1">
    <citation type="submission" date="2018-02" db="EMBL/GenBank/DDBJ databases">
        <title>Comparative genomes isolates from brazilian mangrove.</title>
        <authorList>
            <person name="Araujo J.E."/>
            <person name="Taketani R.G."/>
            <person name="Silva M.C.P."/>
            <person name="Loureco M.V."/>
            <person name="Andreote F.D."/>
        </authorList>
    </citation>
    <scope>NUCLEOTIDE SEQUENCE [LARGE SCALE GENOMIC DNA]</scope>
    <source>
        <strain evidence="2 3">HEX-2 MGV</strain>
    </source>
</reference>